<evidence type="ECO:0000256" key="4">
    <source>
        <dbReference type="ARBA" id="ARBA00022989"/>
    </source>
</evidence>
<evidence type="ECO:0000256" key="1">
    <source>
        <dbReference type="ARBA" id="ARBA00004651"/>
    </source>
</evidence>
<keyword evidence="5 6" id="KW-0472">Membrane</keyword>
<keyword evidence="3 6" id="KW-0812">Transmembrane</keyword>
<evidence type="ECO:0000256" key="6">
    <source>
        <dbReference type="SAM" id="Phobius"/>
    </source>
</evidence>
<keyword evidence="8" id="KW-1185">Reference proteome</keyword>
<comment type="subcellular location">
    <subcellularLocation>
        <location evidence="1">Cell membrane</location>
        <topology evidence="1">Multi-pass membrane protein</topology>
    </subcellularLocation>
</comment>
<feature type="transmembrane region" description="Helical" evidence="6">
    <location>
        <begin position="44"/>
        <end position="62"/>
    </location>
</feature>
<dbReference type="InterPro" id="IPR022791">
    <property type="entry name" value="L-PG_synthase/AglD"/>
</dbReference>
<keyword evidence="4 6" id="KW-1133">Transmembrane helix</keyword>
<protein>
    <submittedName>
        <fullName evidence="7">Lysylphosphatidylglycerol synthase transmembrane domain-containing protein</fullName>
    </submittedName>
</protein>
<feature type="transmembrane region" description="Helical" evidence="6">
    <location>
        <begin position="7"/>
        <end position="24"/>
    </location>
</feature>
<accession>A0ABW3BQL9</accession>
<dbReference type="Proteomes" id="UP001597011">
    <property type="component" value="Unassembled WGS sequence"/>
</dbReference>
<dbReference type="PANTHER" id="PTHR39087:SF2">
    <property type="entry name" value="UPF0104 MEMBRANE PROTEIN MJ1595"/>
    <property type="match status" value="1"/>
</dbReference>
<feature type="transmembrane region" description="Helical" evidence="6">
    <location>
        <begin position="210"/>
        <end position="234"/>
    </location>
</feature>
<feature type="transmembrane region" description="Helical" evidence="6">
    <location>
        <begin position="129"/>
        <end position="152"/>
    </location>
</feature>
<feature type="transmembrane region" description="Helical" evidence="6">
    <location>
        <begin position="263"/>
        <end position="280"/>
    </location>
</feature>
<feature type="transmembrane region" description="Helical" evidence="6">
    <location>
        <begin position="158"/>
        <end position="178"/>
    </location>
</feature>
<evidence type="ECO:0000256" key="5">
    <source>
        <dbReference type="ARBA" id="ARBA00023136"/>
    </source>
</evidence>
<evidence type="ECO:0000313" key="7">
    <source>
        <dbReference type="EMBL" id="MFD0834561.1"/>
    </source>
</evidence>
<sequence length="322" mass="36428">MNQKLKTILKITLPLILGVFLVWYSLQDVPLPVIIEHWHNADKLWVLFGVFLGLLSHLSRAYRWRFQLEPMGYNIRFGNSVMAVFATYLINYTIPRAGEVARASILTNYEDVPFEKGIGTIVSERIADVLVMIGIITLTLFLQFDFIYGFFIEKFQPLKMMLAVVALGLFVLILTRYIKRSTSPFALKIKKFIKGLLEGALSIFKMKNKWAFIFHTLFIWGMYILMFYVTSLAIQDLEGISTGAILIGFISASFSIAATNGGIGSYPIAVFAAFSIFGIAKDPSYAFGWIMWASQTLMIIICGGLSLIYLPIYNRKKGLKEN</sequence>
<evidence type="ECO:0000256" key="2">
    <source>
        <dbReference type="ARBA" id="ARBA00022475"/>
    </source>
</evidence>
<comment type="caution">
    <text evidence="7">The sequence shown here is derived from an EMBL/GenBank/DDBJ whole genome shotgun (WGS) entry which is preliminary data.</text>
</comment>
<keyword evidence="2" id="KW-1003">Cell membrane</keyword>
<feature type="transmembrane region" description="Helical" evidence="6">
    <location>
        <begin position="240"/>
        <end position="258"/>
    </location>
</feature>
<name>A0ABW3BQL9_9FLAO</name>
<gene>
    <name evidence="7" type="ORF">ACFQ0I_02190</name>
</gene>
<dbReference type="Pfam" id="PF03706">
    <property type="entry name" value="LPG_synthase_TM"/>
    <property type="match status" value="1"/>
</dbReference>
<dbReference type="RefSeq" id="WP_379938946.1">
    <property type="nucleotide sequence ID" value="NZ_JBHTIB010000002.1"/>
</dbReference>
<dbReference type="NCBIfam" id="TIGR00374">
    <property type="entry name" value="flippase-like domain"/>
    <property type="match status" value="1"/>
</dbReference>
<dbReference type="EMBL" id="JBHTIB010000002">
    <property type="protein sequence ID" value="MFD0834561.1"/>
    <property type="molecule type" value="Genomic_DNA"/>
</dbReference>
<evidence type="ECO:0000313" key="8">
    <source>
        <dbReference type="Proteomes" id="UP001597011"/>
    </source>
</evidence>
<evidence type="ECO:0000256" key="3">
    <source>
        <dbReference type="ARBA" id="ARBA00022692"/>
    </source>
</evidence>
<organism evidence="7 8">
    <name type="scientific">Mariniflexile aquimaris</name>
    <dbReference type="NCBI Taxonomy" id="881009"/>
    <lineage>
        <taxon>Bacteria</taxon>
        <taxon>Pseudomonadati</taxon>
        <taxon>Bacteroidota</taxon>
        <taxon>Flavobacteriia</taxon>
        <taxon>Flavobacteriales</taxon>
        <taxon>Flavobacteriaceae</taxon>
        <taxon>Mariniflexile</taxon>
    </lineage>
</organism>
<feature type="transmembrane region" description="Helical" evidence="6">
    <location>
        <begin position="286"/>
        <end position="310"/>
    </location>
</feature>
<dbReference type="PANTHER" id="PTHR39087">
    <property type="entry name" value="UPF0104 MEMBRANE PROTEIN MJ1595"/>
    <property type="match status" value="1"/>
</dbReference>
<proteinExistence type="predicted"/>
<reference evidence="8" key="1">
    <citation type="journal article" date="2019" name="Int. J. Syst. Evol. Microbiol.">
        <title>The Global Catalogue of Microorganisms (GCM) 10K type strain sequencing project: providing services to taxonomists for standard genome sequencing and annotation.</title>
        <authorList>
            <consortium name="The Broad Institute Genomics Platform"/>
            <consortium name="The Broad Institute Genome Sequencing Center for Infectious Disease"/>
            <person name="Wu L."/>
            <person name="Ma J."/>
        </authorList>
    </citation>
    <scope>NUCLEOTIDE SEQUENCE [LARGE SCALE GENOMIC DNA]</scope>
    <source>
        <strain evidence="8">CCUG 60529</strain>
    </source>
</reference>